<dbReference type="SUPFAM" id="SSF52151">
    <property type="entry name" value="FabD/lysophospholipase-like"/>
    <property type="match status" value="1"/>
</dbReference>
<dbReference type="PROSITE" id="PS51635">
    <property type="entry name" value="PNPLA"/>
    <property type="match status" value="1"/>
</dbReference>
<evidence type="ECO:0000256" key="1">
    <source>
        <dbReference type="ARBA" id="ARBA00006636"/>
    </source>
</evidence>
<evidence type="ECO:0000256" key="3">
    <source>
        <dbReference type="ARBA" id="ARBA00022963"/>
    </source>
</evidence>
<feature type="short sequence motif" description="GXSXG" evidence="5">
    <location>
        <begin position="50"/>
        <end position="54"/>
    </location>
</feature>
<dbReference type="GO" id="GO:0016042">
    <property type="term" value="P:lipid catabolic process"/>
    <property type="evidence" value="ECO:0007669"/>
    <property type="project" value="UniProtKB-UniRule"/>
</dbReference>
<dbReference type="InterPro" id="IPR050301">
    <property type="entry name" value="NTE"/>
</dbReference>
<keyword evidence="4 5" id="KW-0443">Lipid metabolism</keyword>
<sequence length="379" mass="39194">MSGPVPMRARSSSATRVALALGSGGARGYAHIGVIQTLRERGYEIVGIAGSSMGAVVGGVQAAGRLDELADWAQSLTQRTILRLLDPSITAAGVLRAEKILDAVRDILGPVDIEDLAIPYTAVATDLLAGKSVWFQRGPLDEAIRASIAIPGVIAPHEIDGRLLADGGILDPLPMAPIAAVNADLTIAVSLNGSEAGGSREVEQGATGEWLNRMVRSTSALFDASAARSLLDRPAARAVLSRFGATLPEAGPEAGTDVSPDAAPVADSWADDADLEPDADGAGEPFDAPVGPELPKMGSFEVMNRTIDIAQSALARHTLAAYPADLLIEVPRTTCRSLEFHRAAEVIAKGRELAGRALDALEADLQAGAHKPAPPALEG</sequence>
<evidence type="ECO:0000259" key="6">
    <source>
        <dbReference type="PROSITE" id="PS51635"/>
    </source>
</evidence>
<dbReference type="Pfam" id="PF01734">
    <property type="entry name" value="Patatin"/>
    <property type="match status" value="1"/>
</dbReference>
<gene>
    <name evidence="7" type="ORF">BST12_07075</name>
</gene>
<feature type="active site" description="Proton acceptor" evidence="5">
    <location>
        <position position="166"/>
    </location>
</feature>
<evidence type="ECO:0000256" key="2">
    <source>
        <dbReference type="ARBA" id="ARBA00022801"/>
    </source>
</evidence>
<dbReference type="InterPro" id="IPR016035">
    <property type="entry name" value="Acyl_Trfase/lysoPLipase"/>
</dbReference>
<keyword evidence="2 5" id="KW-0378">Hydrolase</keyword>
<dbReference type="RefSeq" id="WP_083112407.1">
    <property type="nucleotide sequence ID" value="NZ_JACKTS010000023.1"/>
</dbReference>
<dbReference type="InterPro" id="IPR002641">
    <property type="entry name" value="PNPLA_dom"/>
</dbReference>
<evidence type="ECO:0000256" key="5">
    <source>
        <dbReference type="PROSITE-ProRule" id="PRU01161"/>
    </source>
</evidence>
<keyword evidence="3 5" id="KW-0442">Lipid degradation</keyword>
<dbReference type="PANTHER" id="PTHR14226">
    <property type="entry name" value="NEUROPATHY TARGET ESTERASE/SWISS CHEESE D.MELANOGASTER"/>
    <property type="match status" value="1"/>
</dbReference>
<dbReference type="Gene3D" id="3.40.1090.10">
    <property type="entry name" value="Cytosolic phospholipase A2 catalytic domain"/>
    <property type="match status" value="2"/>
</dbReference>
<dbReference type="EMBL" id="MVHE01000007">
    <property type="protein sequence ID" value="ORA23238.1"/>
    <property type="molecule type" value="Genomic_DNA"/>
</dbReference>
<dbReference type="InterPro" id="IPR001423">
    <property type="entry name" value="LysoPLipase_patatin_CS"/>
</dbReference>
<proteinExistence type="inferred from homology"/>
<dbReference type="Proteomes" id="UP000192284">
    <property type="component" value="Unassembled WGS sequence"/>
</dbReference>
<feature type="domain" description="PNPLA" evidence="6">
    <location>
        <begin position="19"/>
        <end position="179"/>
    </location>
</feature>
<evidence type="ECO:0000313" key="7">
    <source>
        <dbReference type="EMBL" id="ORA23238.1"/>
    </source>
</evidence>
<dbReference type="PROSITE" id="PS01237">
    <property type="entry name" value="UPF0028"/>
    <property type="match status" value="1"/>
</dbReference>
<accession>A0A1X0A034</accession>
<dbReference type="GO" id="GO:0004622">
    <property type="term" value="F:phosphatidylcholine lysophospholipase activity"/>
    <property type="evidence" value="ECO:0007669"/>
    <property type="project" value="InterPro"/>
</dbReference>
<comment type="caution">
    <text evidence="7">The sequence shown here is derived from an EMBL/GenBank/DDBJ whole genome shotgun (WGS) entry which is preliminary data.</text>
</comment>
<comment type="similarity">
    <text evidence="1">Belongs to the NTE family.</text>
</comment>
<protein>
    <submittedName>
        <fullName evidence="7">Esterase</fullName>
    </submittedName>
</protein>
<keyword evidence="8" id="KW-1185">Reference proteome</keyword>
<dbReference type="PANTHER" id="PTHR14226:SF76">
    <property type="entry name" value="NTE FAMILY PROTEIN RSSA"/>
    <property type="match status" value="1"/>
</dbReference>
<reference evidence="7 8" key="1">
    <citation type="submission" date="2017-02" db="EMBL/GenBank/DDBJ databases">
        <title>The new phylogeny of genus Mycobacterium.</title>
        <authorList>
            <person name="Tortoli E."/>
            <person name="Trovato A."/>
            <person name="Cirillo D.M."/>
        </authorList>
    </citation>
    <scope>NUCLEOTIDE SEQUENCE [LARGE SCALE GENOMIC DNA]</scope>
    <source>
        <strain evidence="7 8">DSM 45057</strain>
    </source>
</reference>
<dbReference type="AlphaFoldDB" id="A0A1X0A034"/>
<dbReference type="OrthoDB" id="5290098at2"/>
<comment type="caution">
    <text evidence="5">Lacks conserved residue(s) required for the propagation of feature annotation.</text>
</comment>
<feature type="active site" description="Nucleophile" evidence="5">
    <location>
        <position position="52"/>
    </location>
</feature>
<evidence type="ECO:0000256" key="4">
    <source>
        <dbReference type="ARBA" id="ARBA00023098"/>
    </source>
</evidence>
<name>A0A1X0A034_MYCAN</name>
<feature type="short sequence motif" description="DGA/G" evidence="5">
    <location>
        <begin position="166"/>
        <end position="168"/>
    </location>
</feature>
<organism evidence="7 8">
    <name type="scientific">Mycobacterium angelicum</name>
    <dbReference type="NCBI Taxonomy" id="470074"/>
    <lineage>
        <taxon>Bacteria</taxon>
        <taxon>Bacillati</taxon>
        <taxon>Actinomycetota</taxon>
        <taxon>Actinomycetes</taxon>
        <taxon>Mycobacteriales</taxon>
        <taxon>Mycobacteriaceae</taxon>
        <taxon>Mycobacterium</taxon>
    </lineage>
</organism>
<evidence type="ECO:0000313" key="8">
    <source>
        <dbReference type="Proteomes" id="UP000192284"/>
    </source>
</evidence>
<dbReference type="GO" id="GO:0046470">
    <property type="term" value="P:phosphatidylcholine metabolic process"/>
    <property type="evidence" value="ECO:0007669"/>
    <property type="project" value="InterPro"/>
</dbReference>